<name>A0A382IX89_9ZZZZ</name>
<proteinExistence type="predicted"/>
<gene>
    <name evidence="1" type="ORF">METZ01_LOCUS257100</name>
</gene>
<dbReference type="EMBL" id="UINC01070248">
    <property type="protein sequence ID" value="SVC04246.1"/>
    <property type="molecule type" value="Genomic_DNA"/>
</dbReference>
<evidence type="ECO:0008006" key="2">
    <source>
        <dbReference type="Google" id="ProtNLM"/>
    </source>
</evidence>
<reference evidence="1" key="1">
    <citation type="submission" date="2018-05" db="EMBL/GenBank/DDBJ databases">
        <authorList>
            <person name="Lanie J.A."/>
            <person name="Ng W.-L."/>
            <person name="Kazmierczak K.M."/>
            <person name="Andrzejewski T.M."/>
            <person name="Davidsen T.M."/>
            <person name="Wayne K.J."/>
            <person name="Tettelin H."/>
            <person name="Glass J.I."/>
            <person name="Rusch D."/>
            <person name="Podicherti R."/>
            <person name="Tsui H.-C.T."/>
            <person name="Winkler M.E."/>
        </authorList>
    </citation>
    <scope>NUCLEOTIDE SEQUENCE</scope>
</reference>
<protein>
    <recommendedName>
        <fullName evidence="2">Glycosyltransferase 2-like domain-containing protein</fullName>
    </recommendedName>
</protein>
<dbReference type="AlphaFoldDB" id="A0A382IX89"/>
<organism evidence="1">
    <name type="scientific">marine metagenome</name>
    <dbReference type="NCBI Taxonomy" id="408172"/>
    <lineage>
        <taxon>unclassified sequences</taxon>
        <taxon>metagenomes</taxon>
        <taxon>ecological metagenomes</taxon>
    </lineage>
</organism>
<sequence length="184" mass="21839">HDWVLIIDSDERCNRQLKIEIEKILSEEKINVDGYWVSIKTKFLGKLQNHDRALGYSGMRLVRKKTYKNYVLKSVHSKLVVVNAGRIKNKNAFLVHEPIRGFSSHFKKMVRYAEWSALDMYENGIRAKCYHFVFRPLFKFIVHYFIKLGFLDGMRGLILCQITAISVFMKYYKLYFLSKKLSKK</sequence>
<accession>A0A382IX89</accession>
<evidence type="ECO:0000313" key="1">
    <source>
        <dbReference type="EMBL" id="SVC04246.1"/>
    </source>
</evidence>
<feature type="non-terminal residue" evidence="1">
    <location>
        <position position="1"/>
    </location>
</feature>